<dbReference type="PROSITE" id="PS00108">
    <property type="entry name" value="PROTEIN_KINASE_ST"/>
    <property type="match status" value="1"/>
</dbReference>
<evidence type="ECO:0000313" key="11">
    <source>
        <dbReference type="EMBL" id="PNW83575.1"/>
    </source>
</evidence>
<dbReference type="GO" id="GO:0032465">
    <property type="term" value="P:regulation of cytokinesis"/>
    <property type="evidence" value="ECO:0000318"/>
    <property type="project" value="GO_Central"/>
</dbReference>
<feature type="binding site" evidence="7">
    <location>
        <begin position="354"/>
        <end position="355"/>
    </location>
    <ligand>
        <name>ATP</name>
        <dbReference type="ChEBI" id="CHEBI:30616"/>
    </ligand>
</feature>
<dbReference type="PANTHER" id="PTHR24350">
    <property type="entry name" value="SERINE/THREONINE-PROTEIN KINASE IAL-RELATED"/>
    <property type="match status" value="1"/>
</dbReference>
<evidence type="ECO:0000256" key="9">
    <source>
        <dbReference type="SAM" id="MobiDB-lite"/>
    </source>
</evidence>
<dbReference type="GO" id="GO:0032133">
    <property type="term" value="C:chromosome passenger complex"/>
    <property type="evidence" value="ECO:0000318"/>
    <property type="project" value="GO_Central"/>
</dbReference>
<organism evidence="11 12">
    <name type="scientific">Chlamydomonas reinhardtii</name>
    <name type="common">Chlamydomonas smithii</name>
    <dbReference type="NCBI Taxonomy" id="3055"/>
    <lineage>
        <taxon>Eukaryota</taxon>
        <taxon>Viridiplantae</taxon>
        <taxon>Chlorophyta</taxon>
        <taxon>core chlorophytes</taxon>
        <taxon>Chlorophyceae</taxon>
        <taxon>CS clade</taxon>
        <taxon>Chlamydomonadales</taxon>
        <taxon>Chlamydomonadaceae</taxon>
        <taxon>Chlamydomonas</taxon>
    </lineage>
</organism>
<dbReference type="Gene3D" id="1.10.510.10">
    <property type="entry name" value="Transferase(Phosphotransferase) domain 1"/>
    <property type="match status" value="1"/>
</dbReference>
<feature type="compositionally biased region" description="Gly residues" evidence="9">
    <location>
        <begin position="608"/>
        <end position="618"/>
    </location>
</feature>
<dbReference type="GO" id="GO:0005634">
    <property type="term" value="C:nucleus"/>
    <property type="evidence" value="ECO:0000318"/>
    <property type="project" value="GO_Central"/>
</dbReference>
<feature type="compositionally biased region" description="Polar residues" evidence="9">
    <location>
        <begin position="645"/>
        <end position="654"/>
    </location>
</feature>
<feature type="region of interest" description="Disordered" evidence="9">
    <location>
        <begin position="118"/>
        <end position="193"/>
    </location>
</feature>
<dbReference type="STRING" id="3055.A0A2K3DSR6"/>
<dbReference type="InterPro" id="IPR008271">
    <property type="entry name" value="Ser/Thr_kinase_AS"/>
</dbReference>
<evidence type="ECO:0000256" key="7">
    <source>
        <dbReference type="PIRSR" id="PIRSR630616-2"/>
    </source>
</evidence>
<dbReference type="PaxDb" id="3055-EDO99902"/>
<evidence type="ECO:0000256" key="1">
    <source>
        <dbReference type="ARBA" id="ARBA00022527"/>
    </source>
</evidence>
<dbReference type="InterPro" id="IPR000719">
    <property type="entry name" value="Prot_kinase_dom"/>
</dbReference>
<dbReference type="SMART" id="SM00220">
    <property type="entry name" value="S_TKc"/>
    <property type="match status" value="1"/>
</dbReference>
<keyword evidence="4" id="KW-0418">Kinase</keyword>
<evidence type="ECO:0000256" key="8">
    <source>
        <dbReference type="PIRSR" id="PIRSR630616-3"/>
    </source>
</evidence>
<evidence type="ECO:0000256" key="4">
    <source>
        <dbReference type="ARBA" id="ARBA00022777"/>
    </source>
</evidence>
<keyword evidence="1" id="KW-0723">Serine/threonine-protein kinase</keyword>
<dbReference type="OMA" id="AFMEGDN"/>
<name>A0A2K3DSR6_CHLRE</name>
<evidence type="ECO:0000313" key="12">
    <source>
        <dbReference type="Proteomes" id="UP000006906"/>
    </source>
</evidence>
<dbReference type="ExpressionAtlas" id="A0A2K3DSR6">
    <property type="expression patterns" value="baseline"/>
</dbReference>
<dbReference type="KEGG" id="cre:CHLRE_05g235450v5"/>
<feature type="binding site" evidence="7">
    <location>
        <begin position="303"/>
        <end position="305"/>
    </location>
    <ligand>
        <name>ATP</name>
        <dbReference type="ChEBI" id="CHEBI:30616"/>
    </ligand>
</feature>
<dbReference type="InterPro" id="IPR011009">
    <property type="entry name" value="Kinase-like_dom_sf"/>
</dbReference>
<dbReference type="InterPro" id="IPR030616">
    <property type="entry name" value="Aur-like"/>
</dbReference>
<sequence>MVFSCFGCFGSSEPADAASRSGRGEEQGRADALAQGQPVQKPQRRQSSTDILSDCHSYASATGLQPTRRTASVKACLGINSEHYSFIRDVGTNNYYEAITPTHASMASHSVGGALANIQQQRSSRSGAAHAQQPGPSPPITTSGEEPMGPGGYTTSRTVSDRGGSGQGMGPGPGSAPPAVYEGPGPASGALQPVEGLEAEGNDVLLCVSPNLPAGMRRPKWSSEDYVVLDQIHRGHSSTVFKAQCQNSELIVAVKVYRLSQLPELQRLHLFREIKLHAMLDHPNIIGFYAAFMEGDNVFIIEEFADGGDLLGLLFKYGGKIPETAFLKLVAVPLLSAVHHMHSNGILHRDIKPENVLFTSTRVPKLADLGLAIDMREERPNSNAGTLDYMAPEVLSCPLKRSPQENKDNPSAPGYGPEADAWALGAVTYEMLVGQPPFKGFTEEDTTNFILTGELRMPKLLSDPAKDFINRALARNRVQRLRLADMLEHPWIQSAETLEAAPEPLEVEEPDFLPFGAGMPGPNVLGPNFGPLPDLHEEGDSEGEVDEDDEIMTASRTGALSNMDSSYRGLTGAGSMADGPPGTSTGGGAAGSRHGVPFLGGPSRLGSMGAGVVAGGTPTGVARQTSRPGSSHRDPALLGLGLAGRSNSFSRRSG</sequence>
<reference evidence="11 12" key="1">
    <citation type="journal article" date="2007" name="Science">
        <title>The Chlamydomonas genome reveals the evolution of key animal and plant functions.</title>
        <authorList>
            <person name="Merchant S.S."/>
            <person name="Prochnik S.E."/>
            <person name="Vallon O."/>
            <person name="Harris E.H."/>
            <person name="Karpowicz S.J."/>
            <person name="Witman G.B."/>
            <person name="Terry A."/>
            <person name="Salamov A."/>
            <person name="Fritz-Laylin L.K."/>
            <person name="Marechal-Drouard L."/>
            <person name="Marshall W.F."/>
            <person name="Qu L.H."/>
            <person name="Nelson D.R."/>
            <person name="Sanderfoot A.A."/>
            <person name="Spalding M.H."/>
            <person name="Kapitonov V.V."/>
            <person name="Ren Q."/>
            <person name="Ferris P."/>
            <person name="Lindquist E."/>
            <person name="Shapiro H."/>
            <person name="Lucas S.M."/>
            <person name="Grimwood J."/>
            <person name="Schmutz J."/>
            <person name="Cardol P."/>
            <person name="Cerutti H."/>
            <person name="Chanfreau G."/>
            <person name="Chen C.L."/>
            <person name="Cognat V."/>
            <person name="Croft M.T."/>
            <person name="Dent R."/>
            <person name="Dutcher S."/>
            <person name="Fernandez E."/>
            <person name="Fukuzawa H."/>
            <person name="Gonzalez-Ballester D."/>
            <person name="Gonzalez-Halphen D."/>
            <person name="Hallmann A."/>
            <person name="Hanikenne M."/>
            <person name="Hippler M."/>
            <person name="Inwood W."/>
            <person name="Jabbari K."/>
            <person name="Kalanon M."/>
            <person name="Kuras R."/>
            <person name="Lefebvre P.A."/>
            <person name="Lemaire S.D."/>
            <person name="Lobanov A.V."/>
            <person name="Lohr M."/>
            <person name="Manuell A."/>
            <person name="Meier I."/>
            <person name="Mets L."/>
            <person name="Mittag M."/>
            <person name="Mittelmeier T."/>
            <person name="Moroney J.V."/>
            <person name="Moseley J."/>
            <person name="Napoli C."/>
            <person name="Nedelcu A.M."/>
            <person name="Niyogi K."/>
            <person name="Novoselov S.V."/>
            <person name="Paulsen I.T."/>
            <person name="Pazour G."/>
            <person name="Purton S."/>
            <person name="Ral J.P."/>
            <person name="Riano-Pachon D.M."/>
            <person name="Riekhof W."/>
            <person name="Rymarquis L."/>
            <person name="Schroda M."/>
            <person name="Stern D."/>
            <person name="Umen J."/>
            <person name="Willows R."/>
            <person name="Wilson N."/>
            <person name="Zimmer S.L."/>
            <person name="Allmer J."/>
            <person name="Balk J."/>
            <person name="Bisova K."/>
            <person name="Chen C.J."/>
            <person name="Elias M."/>
            <person name="Gendler K."/>
            <person name="Hauser C."/>
            <person name="Lamb M.R."/>
            <person name="Ledford H."/>
            <person name="Long J.C."/>
            <person name="Minagawa J."/>
            <person name="Page M.D."/>
            <person name="Pan J."/>
            <person name="Pootakham W."/>
            <person name="Roje S."/>
            <person name="Rose A."/>
            <person name="Stahlberg E."/>
            <person name="Terauchi A.M."/>
            <person name="Yang P."/>
            <person name="Ball S."/>
            <person name="Bowler C."/>
            <person name="Dieckmann C.L."/>
            <person name="Gladyshev V.N."/>
            <person name="Green P."/>
            <person name="Jorgensen R."/>
            <person name="Mayfield S."/>
            <person name="Mueller-Roeber B."/>
            <person name="Rajamani S."/>
            <person name="Sayre R.T."/>
            <person name="Brokstein P."/>
            <person name="Dubchak I."/>
            <person name="Goodstein D."/>
            <person name="Hornick L."/>
            <person name="Huang Y.W."/>
            <person name="Jhaveri J."/>
            <person name="Luo Y."/>
            <person name="Martinez D."/>
            <person name="Ngau W.C."/>
            <person name="Otillar B."/>
            <person name="Poliakov A."/>
            <person name="Porter A."/>
            <person name="Szajkowski L."/>
            <person name="Werner G."/>
            <person name="Zhou K."/>
            <person name="Grigoriev I.V."/>
            <person name="Rokhsar D.S."/>
            <person name="Grossman A.R."/>
        </authorList>
    </citation>
    <scope>NUCLEOTIDE SEQUENCE [LARGE SCALE GENOMIC DNA]</scope>
    <source>
        <strain evidence="12">CC-503</strain>
    </source>
</reference>
<evidence type="ECO:0000259" key="10">
    <source>
        <dbReference type="PROSITE" id="PS50011"/>
    </source>
</evidence>
<evidence type="ECO:0000256" key="3">
    <source>
        <dbReference type="ARBA" id="ARBA00022741"/>
    </source>
</evidence>
<dbReference type="GO" id="GO:0051233">
    <property type="term" value="C:spindle midzone"/>
    <property type="evidence" value="ECO:0000318"/>
    <property type="project" value="GO_Central"/>
</dbReference>
<feature type="cross-link" description="Glycyl lysine isopeptide (Lys-Gly) (interchain with G-Cter in SUMO2)" evidence="8">
    <location>
        <position position="352"/>
    </location>
</feature>
<dbReference type="InParanoid" id="A0A2K3DSR6"/>
<feature type="region of interest" description="Disordered" evidence="9">
    <location>
        <begin position="569"/>
        <end position="654"/>
    </location>
</feature>
<feature type="binding site" evidence="7">
    <location>
        <position position="368"/>
    </location>
    <ligand>
        <name>ATP</name>
        <dbReference type="ChEBI" id="CHEBI:30616"/>
    </ligand>
</feature>
<dbReference type="GO" id="GO:0005524">
    <property type="term" value="F:ATP binding"/>
    <property type="evidence" value="ECO:0007669"/>
    <property type="project" value="UniProtKB-KW"/>
</dbReference>
<keyword evidence="3 7" id="KW-0547">Nucleotide-binding</keyword>
<feature type="compositionally biased region" description="Gly residues" evidence="9">
    <location>
        <begin position="163"/>
        <end position="173"/>
    </location>
</feature>
<gene>
    <name evidence="11" type="ORF">CHLRE_05g235450v5</name>
</gene>
<dbReference type="Proteomes" id="UP000006906">
    <property type="component" value="Chromosome 5"/>
</dbReference>
<accession>A0A2K3DSR6</accession>
<feature type="compositionally biased region" description="Polar residues" evidence="9">
    <location>
        <begin position="37"/>
        <end position="51"/>
    </location>
</feature>
<dbReference type="SUPFAM" id="SSF56112">
    <property type="entry name" value="Protein kinase-like (PK-like)"/>
    <property type="match status" value="1"/>
</dbReference>
<dbReference type="Gramene" id="PNW83575">
    <property type="protein sequence ID" value="PNW83575"/>
    <property type="gene ID" value="CHLRE_05g235450v5"/>
</dbReference>
<dbReference type="AlphaFoldDB" id="A0A2K3DSR6"/>
<evidence type="ECO:0000256" key="2">
    <source>
        <dbReference type="ARBA" id="ARBA00022679"/>
    </source>
</evidence>
<protein>
    <recommendedName>
        <fullName evidence="10">Protein kinase domain-containing protein</fullName>
    </recommendedName>
</protein>
<dbReference type="GeneID" id="5723373"/>
<dbReference type="PROSITE" id="PS50011">
    <property type="entry name" value="PROTEIN_KINASE_DOM"/>
    <property type="match status" value="1"/>
</dbReference>
<feature type="binding site" evidence="7">
    <location>
        <position position="255"/>
    </location>
    <ligand>
        <name>ATP</name>
        <dbReference type="ChEBI" id="CHEBI:30616"/>
    </ligand>
</feature>
<dbReference type="EMBL" id="CM008966">
    <property type="protein sequence ID" value="PNW83575.1"/>
    <property type="molecule type" value="Genomic_DNA"/>
</dbReference>
<dbReference type="GO" id="GO:0004674">
    <property type="term" value="F:protein serine/threonine kinase activity"/>
    <property type="evidence" value="ECO:0007669"/>
    <property type="project" value="UniProtKB-KW"/>
</dbReference>
<feature type="region of interest" description="Disordered" evidence="9">
    <location>
        <begin position="13"/>
        <end position="51"/>
    </location>
</feature>
<feature type="domain" description="Protein kinase" evidence="10">
    <location>
        <begin position="226"/>
        <end position="492"/>
    </location>
</feature>
<evidence type="ECO:0000256" key="6">
    <source>
        <dbReference type="PIRSR" id="PIRSR630616-1"/>
    </source>
</evidence>
<keyword evidence="12" id="KW-1185">Reference proteome</keyword>
<feature type="active site" description="Proton acceptor" evidence="6">
    <location>
        <position position="350"/>
    </location>
</feature>
<proteinExistence type="predicted"/>
<dbReference type="Pfam" id="PF00069">
    <property type="entry name" value="Pkinase"/>
    <property type="match status" value="1"/>
</dbReference>
<keyword evidence="2" id="KW-0808">Transferase</keyword>
<keyword evidence="5 7" id="KW-0067">ATP-binding</keyword>
<dbReference type="OrthoDB" id="377346at2759"/>
<evidence type="ECO:0000256" key="5">
    <source>
        <dbReference type="ARBA" id="ARBA00022840"/>
    </source>
</evidence>
<dbReference type="RefSeq" id="XP_001697750.2">
    <property type="nucleotide sequence ID" value="XM_001697698.2"/>
</dbReference>
<dbReference type="GO" id="GO:0005876">
    <property type="term" value="C:spindle microtubule"/>
    <property type="evidence" value="ECO:0000318"/>
    <property type="project" value="GO_Central"/>
</dbReference>
<dbReference type="FunFam" id="1.10.510.10:FF:000813">
    <property type="entry name" value="Aurora-like kinase"/>
    <property type="match status" value="1"/>
</dbReference>
<dbReference type="GO" id="GO:0007052">
    <property type="term" value="P:mitotic spindle organization"/>
    <property type="evidence" value="ECO:0000318"/>
    <property type="project" value="GO_Central"/>
</dbReference>